<dbReference type="EMBL" id="JBBWWT010000009">
    <property type="protein sequence ID" value="MEL1265820.1"/>
    <property type="molecule type" value="Genomic_DNA"/>
</dbReference>
<name>A0ABU9J4H1_9GAMM</name>
<dbReference type="RefSeq" id="WP_341726994.1">
    <property type="nucleotide sequence ID" value="NZ_JBBWWT010000009.1"/>
</dbReference>
<keyword evidence="3" id="KW-1185">Reference proteome</keyword>
<evidence type="ECO:0000313" key="3">
    <source>
        <dbReference type="Proteomes" id="UP001459204"/>
    </source>
</evidence>
<dbReference type="InterPro" id="IPR025438">
    <property type="entry name" value="DUF4180"/>
</dbReference>
<accession>A0ABU9J4H1</accession>
<feature type="domain" description="DUF4180" evidence="1">
    <location>
        <begin position="5"/>
        <end position="106"/>
    </location>
</feature>
<reference evidence="2 3" key="1">
    <citation type="submission" date="2024-04" db="EMBL/GenBank/DDBJ databases">
        <title>Draft genome sequence of Pseudoxanthomonas putridarboris WD12.</title>
        <authorList>
            <person name="Oh J."/>
        </authorList>
    </citation>
    <scope>NUCLEOTIDE SEQUENCE [LARGE SCALE GENOMIC DNA]</scope>
    <source>
        <strain evidence="2 3">WD12</strain>
    </source>
</reference>
<evidence type="ECO:0000313" key="2">
    <source>
        <dbReference type="EMBL" id="MEL1265820.1"/>
    </source>
</evidence>
<evidence type="ECO:0000259" key="1">
    <source>
        <dbReference type="Pfam" id="PF13788"/>
    </source>
</evidence>
<organism evidence="2 3">
    <name type="scientific">Pseudoxanthomonas putridarboris</name>
    <dbReference type="NCBI Taxonomy" id="752605"/>
    <lineage>
        <taxon>Bacteria</taxon>
        <taxon>Pseudomonadati</taxon>
        <taxon>Pseudomonadota</taxon>
        <taxon>Gammaproteobacteria</taxon>
        <taxon>Lysobacterales</taxon>
        <taxon>Lysobacteraceae</taxon>
        <taxon>Pseudoxanthomonas</taxon>
    </lineage>
</organism>
<proteinExistence type="predicted"/>
<dbReference type="Pfam" id="PF13788">
    <property type="entry name" value="DUF4180"/>
    <property type="match status" value="1"/>
</dbReference>
<gene>
    <name evidence="2" type="ORF">AAD027_15805</name>
</gene>
<dbReference type="Proteomes" id="UP001459204">
    <property type="component" value="Unassembled WGS sequence"/>
</dbReference>
<comment type="caution">
    <text evidence="2">The sequence shown here is derived from an EMBL/GenBank/DDBJ whole genome shotgun (WGS) entry which is preliminary data.</text>
</comment>
<sequence>MMNITIASEHRLVIQDKTQVADAISLCLGTDGLLLTENDVGHDFFRLESGVAGELLQKLVNYGVKTAFVCPDPSAYGQRFSELALEHSTHPHVRFFRAPQEAIDWLRAGGGASA</sequence>
<protein>
    <submittedName>
        <fullName evidence="2">DUF4180 domain-containing protein</fullName>
    </submittedName>
</protein>